<reference evidence="3" key="1">
    <citation type="submission" date="2021-01" db="EMBL/GenBank/DDBJ databases">
        <authorList>
            <person name="Corre E."/>
            <person name="Pelletier E."/>
            <person name="Niang G."/>
            <person name="Scheremetjew M."/>
            <person name="Finn R."/>
            <person name="Kale V."/>
            <person name="Holt S."/>
            <person name="Cochrane G."/>
            <person name="Meng A."/>
            <person name="Brown T."/>
            <person name="Cohen L."/>
        </authorList>
    </citation>
    <scope>NUCLEOTIDE SEQUENCE</scope>
    <source>
        <strain evidence="3">CCMP3346</strain>
    </source>
</reference>
<dbReference type="InterPro" id="IPR048278">
    <property type="entry name" value="PFN"/>
</dbReference>
<dbReference type="SUPFAM" id="SSF55770">
    <property type="entry name" value="Profilin (actin-binding protein)"/>
    <property type="match status" value="1"/>
</dbReference>
<protein>
    <recommendedName>
        <fullName evidence="2">Profilin</fullName>
    </recommendedName>
</protein>
<evidence type="ECO:0000313" key="3">
    <source>
        <dbReference type="EMBL" id="CAD9055522.1"/>
    </source>
</evidence>
<sequence length="168" mass="18387">MGEEDSGWDQMCQEWLVDTGYCFAGGLASVENGAVYAAAPVAESAGWAYMYKEDHDEEFPNETGDATETVTINEPHNIKQAITEGRCPHGVWFGGVKYKVIRQDLNFESGDYSFNCVVLAKEKGGGHLVATPGGTIVIALFDENLEQTSGNCRRVALAFAEYLAEQQY</sequence>
<dbReference type="AlphaFoldDB" id="A0A7S1JVN4"/>
<dbReference type="GO" id="GO:0003779">
    <property type="term" value="F:actin binding"/>
    <property type="evidence" value="ECO:0007669"/>
    <property type="project" value="UniProtKB-KW"/>
</dbReference>
<dbReference type="Gene3D" id="3.30.450.30">
    <property type="entry name" value="Dynein light chain 2a, cytoplasmic"/>
    <property type="match status" value="1"/>
</dbReference>
<gene>
    <name evidence="3" type="ORF">VBRA1451_LOCUS10587</name>
</gene>
<accession>A0A7S1JVN4</accession>
<keyword evidence="2" id="KW-0009">Actin-binding</keyword>
<name>A0A7S1JVN4_9ALVE</name>
<proteinExistence type="inferred from homology"/>
<organism evidence="3">
    <name type="scientific">Vitrella brassicaformis</name>
    <dbReference type="NCBI Taxonomy" id="1169539"/>
    <lineage>
        <taxon>Eukaryota</taxon>
        <taxon>Sar</taxon>
        <taxon>Alveolata</taxon>
        <taxon>Colpodellida</taxon>
        <taxon>Vitrellaceae</taxon>
        <taxon>Vitrella</taxon>
    </lineage>
</organism>
<dbReference type="SMART" id="SM00392">
    <property type="entry name" value="PROF"/>
    <property type="match status" value="1"/>
</dbReference>
<dbReference type="Pfam" id="PF00235">
    <property type="entry name" value="Profilin"/>
    <property type="match status" value="1"/>
</dbReference>
<evidence type="ECO:0000256" key="2">
    <source>
        <dbReference type="RuleBase" id="RU003909"/>
    </source>
</evidence>
<evidence type="ECO:0000256" key="1">
    <source>
        <dbReference type="ARBA" id="ARBA00010058"/>
    </source>
</evidence>
<dbReference type="EMBL" id="HBGB01018311">
    <property type="protein sequence ID" value="CAD9055522.1"/>
    <property type="molecule type" value="Transcribed_RNA"/>
</dbReference>
<dbReference type="InterPro" id="IPR036140">
    <property type="entry name" value="PFN_sf"/>
</dbReference>
<comment type="similarity">
    <text evidence="1 2">Belongs to the profilin family.</text>
</comment>
<dbReference type="InterPro" id="IPR005455">
    <property type="entry name" value="PFN_euk"/>
</dbReference>